<organism evidence="1 2">
    <name type="scientific">Candidatus Amesbacteria bacterium GW2011_GWA1_47_20</name>
    <dbReference type="NCBI Taxonomy" id="1618354"/>
    <lineage>
        <taxon>Bacteria</taxon>
        <taxon>Candidatus Amesiibacteriota</taxon>
    </lineage>
</organism>
<dbReference type="Gene3D" id="3.30.2310.20">
    <property type="entry name" value="RelE-like"/>
    <property type="match status" value="1"/>
</dbReference>
<comment type="caution">
    <text evidence="1">The sequence shown here is derived from an EMBL/GenBank/DDBJ whole genome shotgun (WGS) entry which is preliminary data.</text>
</comment>
<evidence type="ECO:0000313" key="1">
    <source>
        <dbReference type="EMBL" id="KKU70032.1"/>
    </source>
</evidence>
<dbReference type="InterPro" id="IPR035093">
    <property type="entry name" value="RelE/ParE_toxin_dom_sf"/>
</dbReference>
<name>A0A0G1SKS3_9BACT</name>
<accession>A0A0G1SKS3</accession>
<dbReference type="EMBL" id="LCOA01000005">
    <property type="protein sequence ID" value="KKU70032.1"/>
    <property type="molecule type" value="Genomic_DNA"/>
</dbReference>
<dbReference type="InterPro" id="IPR004386">
    <property type="entry name" value="Toxin_YafQ-like"/>
</dbReference>
<protein>
    <submittedName>
        <fullName evidence="1">Plasmid stabilization system</fullName>
    </submittedName>
</protein>
<dbReference type="AlphaFoldDB" id="A0A0G1SKS3"/>
<gene>
    <name evidence="1" type="ORF">UX92_C0005G0003</name>
</gene>
<evidence type="ECO:0000313" key="2">
    <source>
        <dbReference type="Proteomes" id="UP000034565"/>
    </source>
</evidence>
<dbReference type="SUPFAM" id="SSF143011">
    <property type="entry name" value="RelE-like"/>
    <property type="match status" value="1"/>
</dbReference>
<sequence length="90" mass="10709">MIKKFYYSSQFEKNFSKLEKNLRTEAIEELNSFAENPEQTHYRIHPLRKKFSGWFSMTISPDLLIIFKFTKADHSAVLVHNIGTHEIYLN</sequence>
<reference evidence="1 2" key="1">
    <citation type="journal article" date="2015" name="Nature">
        <title>rRNA introns, odd ribosomes, and small enigmatic genomes across a large radiation of phyla.</title>
        <authorList>
            <person name="Brown C.T."/>
            <person name="Hug L.A."/>
            <person name="Thomas B.C."/>
            <person name="Sharon I."/>
            <person name="Castelle C.J."/>
            <person name="Singh A."/>
            <person name="Wilkins M.J."/>
            <person name="Williams K.H."/>
            <person name="Banfield J.F."/>
        </authorList>
    </citation>
    <scope>NUCLEOTIDE SEQUENCE [LARGE SCALE GENOMIC DNA]</scope>
</reference>
<dbReference type="Proteomes" id="UP000034565">
    <property type="component" value="Unassembled WGS sequence"/>
</dbReference>
<dbReference type="Pfam" id="PF15738">
    <property type="entry name" value="YafQ_toxin"/>
    <property type="match status" value="1"/>
</dbReference>
<proteinExistence type="predicted"/>